<protein>
    <submittedName>
        <fullName evidence="2">Uncharacterized protein</fullName>
    </submittedName>
</protein>
<organism evidence="2 3">
    <name type="scientific">Trichoderma asperellum (strain ATCC 204424 / CBS 433.97 / NBRC 101777)</name>
    <dbReference type="NCBI Taxonomy" id="1042311"/>
    <lineage>
        <taxon>Eukaryota</taxon>
        <taxon>Fungi</taxon>
        <taxon>Dikarya</taxon>
        <taxon>Ascomycota</taxon>
        <taxon>Pezizomycotina</taxon>
        <taxon>Sordariomycetes</taxon>
        <taxon>Hypocreomycetidae</taxon>
        <taxon>Hypocreales</taxon>
        <taxon>Hypocreaceae</taxon>
        <taxon>Trichoderma</taxon>
    </lineage>
</organism>
<evidence type="ECO:0000313" key="2">
    <source>
        <dbReference type="EMBL" id="PTB43518.1"/>
    </source>
</evidence>
<dbReference type="EMBL" id="KZ679259">
    <property type="protein sequence ID" value="PTB43518.1"/>
    <property type="molecule type" value="Genomic_DNA"/>
</dbReference>
<name>A0A2T3ZFC5_TRIA4</name>
<evidence type="ECO:0000313" key="3">
    <source>
        <dbReference type="Proteomes" id="UP000240493"/>
    </source>
</evidence>
<gene>
    <name evidence="2" type="ORF">M441DRAFT_374178</name>
</gene>
<dbReference type="Proteomes" id="UP000240493">
    <property type="component" value="Unassembled WGS sequence"/>
</dbReference>
<evidence type="ECO:0000256" key="1">
    <source>
        <dbReference type="SAM" id="MobiDB-lite"/>
    </source>
</evidence>
<sequence>MSAKPASLTAASWIGPKVNERTGCGIRSRPAACAASKPASERRGFRPPFPPHLSDGHPEHFISQPPAAFPSQNQAKAGAHLDPGHSLSRRAAAEKAANPFFFSRTEMMG</sequence>
<dbReference type="AlphaFoldDB" id="A0A2T3ZFC5"/>
<dbReference type="OrthoDB" id="10645855at2759"/>
<reference evidence="2 3" key="1">
    <citation type="submission" date="2016-07" db="EMBL/GenBank/DDBJ databases">
        <title>Multiple horizontal gene transfer events from other fungi enriched the ability of initially mycotrophic Trichoderma (Ascomycota) to feed on dead plant biomass.</title>
        <authorList>
            <consortium name="DOE Joint Genome Institute"/>
            <person name="Aerts A."/>
            <person name="Atanasova L."/>
            <person name="Chenthamara K."/>
            <person name="Zhang J."/>
            <person name="Grujic M."/>
            <person name="Henrissat B."/>
            <person name="Kuo A."/>
            <person name="Salamov A."/>
            <person name="Lipzen A."/>
            <person name="Labutti K."/>
            <person name="Barry K."/>
            <person name="Miao Y."/>
            <person name="Rahimi M.J."/>
            <person name="Shen Q."/>
            <person name="Grigoriev I.V."/>
            <person name="Kubicek C.P."/>
            <person name="Druzhinina I.S."/>
        </authorList>
    </citation>
    <scope>NUCLEOTIDE SEQUENCE [LARGE SCALE GENOMIC DNA]</scope>
    <source>
        <strain evidence="2 3">CBS 433.97</strain>
    </source>
</reference>
<accession>A0A2T3ZFC5</accession>
<keyword evidence="3" id="KW-1185">Reference proteome</keyword>
<proteinExistence type="predicted"/>
<feature type="region of interest" description="Disordered" evidence="1">
    <location>
        <begin position="29"/>
        <end position="92"/>
    </location>
</feature>